<proteinExistence type="predicted"/>
<keyword evidence="1" id="KW-0614">Plasmid</keyword>
<geneLocation type="plasmid" evidence="1 2">
    <name>unnamed</name>
</geneLocation>
<evidence type="ECO:0000313" key="2">
    <source>
        <dbReference type="Proteomes" id="UP000055136"/>
    </source>
</evidence>
<dbReference type="KEGG" id="tee:Tel_17185"/>
<accession>A0A0S2TIV5</accession>
<protein>
    <submittedName>
        <fullName evidence="1">Uncharacterized protein</fullName>
    </submittedName>
</protein>
<dbReference type="AlphaFoldDB" id="A0A0S2TIV5"/>
<organism evidence="1 2">
    <name type="scientific">Candidatus Tenderia electrophaga</name>
    <dbReference type="NCBI Taxonomy" id="1748243"/>
    <lineage>
        <taxon>Bacteria</taxon>
        <taxon>Pseudomonadati</taxon>
        <taxon>Pseudomonadota</taxon>
        <taxon>Gammaproteobacteria</taxon>
        <taxon>Candidatus Tenderiales</taxon>
        <taxon>Candidatus Tenderiaceae</taxon>
        <taxon>Candidatus Tenderia</taxon>
    </lineage>
</organism>
<reference evidence="1" key="1">
    <citation type="submission" date="2015-10" db="EMBL/GenBank/DDBJ databases">
        <title>Description of Candidatus Tenderia electrophaga gen. nov, sp. nov., an Uncultivated Electroautotroph from a Biocathode Enrichment.</title>
        <authorList>
            <person name="Eddie B.J."/>
            <person name="Malanoski A.P."/>
            <person name="Wang Z."/>
            <person name="Hall R.J."/>
            <person name="Oh S.D."/>
            <person name="Heiner C."/>
            <person name="Lin B."/>
            <person name="Strycharz-Glaven S.M."/>
        </authorList>
    </citation>
    <scope>NUCLEOTIDE SEQUENCE [LARGE SCALE GENOMIC DNA]</scope>
    <source>
        <strain evidence="1">NRL1</strain>
        <plasmid evidence="1">unnamed</plasmid>
    </source>
</reference>
<name>A0A0S2TIV5_9GAMM</name>
<keyword evidence="2" id="KW-1185">Reference proteome</keyword>
<sequence length="172" mass="19054">MSFAVIRRKIITFIDNYLYLPLHKENDVLKKIIFTLGFTVATGILVSGCATNSAAKQAQISIERVDSSSVNITHAYLTKTEKGLNLRGELKRKQHSHGQVLGHVHVEVVNANGDIIKTVELDPSRKASSDHIAKFHTTLPNDATGNTVKIIHHDALSHKQESKVNVWQDANN</sequence>
<dbReference type="Proteomes" id="UP000055136">
    <property type="component" value="Plasmid unnamed"/>
</dbReference>
<dbReference type="EMBL" id="CP013100">
    <property type="protein sequence ID" value="ALP54989.1"/>
    <property type="molecule type" value="Genomic_DNA"/>
</dbReference>
<gene>
    <name evidence="1" type="ORF">Tel_17185</name>
</gene>
<evidence type="ECO:0000313" key="1">
    <source>
        <dbReference type="EMBL" id="ALP54989.1"/>
    </source>
</evidence>